<comment type="caution">
    <text evidence="2">The sequence shown here is derived from an EMBL/GenBank/DDBJ whole genome shotgun (WGS) entry which is preliminary data.</text>
</comment>
<dbReference type="RefSeq" id="WP_130431216.1">
    <property type="nucleotide sequence ID" value="NZ_SHKP01000005.1"/>
</dbReference>
<dbReference type="AlphaFoldDB" id="A0A4Q7VWU8"/>
<dbReference type="Proteomes" id="UP000293671">
    <property type="component" value="Unassembled WGS sequence"/>
</dbReference>
<feature type="chain" id="PRO_5020530625" description="Parallel beta helix pectate lyase-like protein" evidence="1">
    <location>
        <begin position="23"/>
        <end position="451"/>
    </location>
</feature>
<organism evidence="2 3">
    <name type="scientific">Rivibacter subsaxonicus</name>
    <dbReference type="NCBI Taxonomy" id="457575"/>
    <lineage>
        <taxon>Bacteria</taxon>
        <taxon>Pseudomonadati</taxon>
        <taxon>Pseudomonadota</taxon>
        <taxon>Betaproteobacteria</taxon>
        <taxon>Burkholderiales</taxon>
        <taxon>Rivibacter</taxon>
    </lineage>
</organism>
<evidence type="ECO:0008006" key="4">
    <source>
        <dbReference type="Google" id="ProtNLM"/>
    </source>
</evidence>
<dbReference type="EMBL" id="SHKP01000005">
    <property type="protein sequence ID" value="RZU00779.1"/>
    <property type="molecule type" value="Genomic_DNA"/>
</dbReference>
<gene>
    <name evidence="2" type="ORF">EV670_1492</name>
</gene>
<keyword evidence="3" id="KW-1185">Reference proteome</keyword>
<name>A0A4Q7VWU8_9BURK</name>
<sequence length="451" mass="48336">MNRTLYPLLMAAVTLTAGAAEAATKYVRPGATGSNNGSDWTNAYTALPSSLTRGDVYYLADGSYGSRTFSDANSGTTAITIRKATETDHGTDTGWSSTYGDGQAIFSNWQIYTDYYVFDGQRRNGDWHLGTTSQYGIRVAGRSPVRLDNGSGTGGDSLTFRYIDIQGGGRDTGSGDDVIYGLAGNSNITFQYCALHDSDRTIFLMRGNWKNLLVDHSYIARNTSTPAIHGEMLSMTESTDVTWSNNVMEDIEGTAFIAGLNGGTVANWKIFGNVAFHSAAYAADTGRKSGHNFGVAGFIFIANDASNNNTGNNFLVYNNTFMNLKGSYSGVVIQKGSGHEVKNNIWYGSVRTNNSFSGTMSHNWYYNTQQDGDSTSTKTVCTSNCDVFKSITGKDFRLKSATPAGTALAATPYGKDGDGIVRGADGTWDRGAYEYGGAVVTLPAPTSLTVK</sequence>
<reference evidence="2 3" key="1">
    <citation type="submission" date="2019-02" db="EMBL/GenBank/DDBJ databases">
        <title>Genomic Encyclopedia of Type Strains, Phase IV (KMG-IV): sequencing the most valuable type-strain genomes for metagenomic binning, comparative biology and taxonomic classification.</title>
        <authorList>
            <person name="Goeker M."/>
        </authorList>
    </citation>
    <scope>NUCLEOTIDE SEQUENCE [LARGE SCALE GENOMIC DNA]</scope>
    <source>
        <strain evidence="2 3">DSM 19570</strain>
    </source>
</reference>
<dbReference type="SUPFAM" id="SSF51126">
    <property type="entry name" value="Pectin lyase-like"/>
    <property type="match status" value="1"/>
</dbReference>
<proteinExistence type="predicted"/>
<dbReference type="Gene3D" id="2.160.20.10">
    <property type="entry name" value="Single-stranded right-handed beta-helix, Pectin lyase-like"/>
    <property type="match status" value="1"/>
</dbReference>
<dbReference type="InterPro" id="IPR011050">
    <property type="entry name" value="Pectin_lyase_fold/virulence"/>
</dbReference>
<accession>A0A4Q7VWU8</accession>
<dbReference type="InterPro" id="IPR012334">
    <property type="entry name" value="Pectin_lyas_fold"/>
</dbReference>
<keyword evidence="1" id="KW-0732">Signal</keyword>
<evidence type="ECO:0000313" key="3">
    <source>
        <dbReference type="Proteomes" id="UP000293671"/>
    </source>
</evidence>
<feature type="signal peptide" evidence="1">
    <location>
        <begin position="1"/>
        <end position="22"/>
    </location>
</feature>
<dbReference type="OrthoDB" id="9147581at2"/>
<evidence type="ECO:0000256" key="1">
    <source>
        <dbReference type="SAM" id="SignalP"/>
    </source>
</evidence>
<protein>
    <recommendedName>
        <fullName evidence="4">Parallel beta helix pectate lyase-like protein</fullName>
    </recommendedName>
</protein>
<evidence type="ECO:0000313" key="2">
    <source>
        <dbReference type="EMBL" id="RZU00779.1"/>
    </source>
</evidence>